<sequence>MDTITMRGTCSMKCSAGMSSLTLPLSTSCCTRFARKGISWSPAPF</sequence>
<dbReference type="EMBL" id="GBRH01231073">
    <property type="protein sequence ID" value="JAD66822.1"/>
    <property type="molecule type" value="Transcribed_RNA"/>
</dbReference>
<reference evidence="1" key="1">
    <citation type="submission" date="2014-09" db="EMBL/GenBank/DDBJ databases">
        <authorList>
            <person name="Magalhaes I.L.F."/>
            <person name="Oliveira U."/>
            <person name="Santos F.R."/>
            <person name="Vidigal T.H.D.A."/>
            <person name="Brescovit A.D."/>
            <person name="Santos A.J."/>
        </authorList>
    </citation>
    <scope>NUCLEOTIDE SEQUENCE</scope>
    <source>
        <tissue evidence="1">Shoot tissue taken approximately 20 cm above the soil surface</tissue>
    </source>
</reference>
<reference evidence="1" key="2">
    <citation type="journal article" date="2015" name="Data Brief">
        <title>Shoot transcriptome of the giant reed, Arundo donax.</title>
        <authorList>
            <person name="Barrero R.A."/>
            <person name="Guerrero F.D."/>
            <person name="Moolhuijzen P."/>
            <person name="Goolsby J.A."/>
            <person name="Tidwell J."/>
            <person name="Bellgard S.E."/>
            <person name="Bellgard M.I."/>
        </authorList>
    </citation>
    <scope>NUCLEOTIDE SEQUENCE</scope>
    <source>
        <tissue evidence="1">Shoot tissue taken approximately 20 cm above the soil surface</tissue>
    </source>
</reference>
<protein>
    <submittedName>
        <fullName evidence="1">Uncharacterized protein</fullName>
    </submittedName>
</protein>
<name>A0A0A9C5M8_ARUDO</name>
<evidence type="ECO:0000313" key="1">
    <source>
        <dbReference type="EMBL" id="JAD66822.1"/>
    </source>
</evidence>
<organism evidence="1">
    <name type="scientific">Arundo donax</name>
    <name type="common">Giant reed</name>
    <name type="synonym">Donax arundinaceus</name>
    <dbReference type="NCBI Taxonomy" id="35708"/>
    <lineage>
        <taxon>Eukaryota</taxon>
        <taxon>Viridiplantae</taxon>
        <taxon>Streptophyta</taxon>
        <taxon>Embryophyta</taxon>
        <taxon>Tracheophyta</taxon>
        <taxon>Spermatophyta</taxon>
        <taxon>Magnoliopsida</taxon>
        <taxon>Liliopsida</taxon>
        <taxon>Poales</taxon>
        <taxon>Poaceae</taxon>
        <taxon>PACMAD clade</taxon>
        <taxon>Arundinoideae</taxon>
        <taxon>Arundineae</taxon>
        <taxon>Arundo</taxon>
    </lineage>
</organism>
<dbReference type="PROSITE" id="PS51257">
    <property type="entry name" value="PROKAR_LIPOPROTEIN"/>
    <property type="match status" value="1"/>
</dbReference>
<accession>A0A0A9C5M8</accession>
<proteinExistence type="predicted"/>
<dbReference type="AlphaFoldDB" id="A0A0A9C5M8"/>